<sequence length="112" mass="12576">MAAAKSWPCLLQQKRNLELERELQSLNKPPVKTFDGDIIDCVDINHQPALDHKIQLRPTSIPATQMKKSALLNKPLQAGFIQAGCPNGTVPIHRTTKEYLTRAKSTMLWSTK</sequence>
<evidence type="ECO:0000259" key="1">
    <source>
        <dbReference type="Pfam" id="PF14365"/>
    </source>
</evidence>
<dbReference type="InterPro" id="IPR053168">
    <property type="entry name" value="Glutamic_endopeptidase"/>
</dbReference>
<comment type="caution">
    <text evidence="2">The sequence shown here is derived from an EMBL/GenBank/DDBJ whole genome shotgun (WGS) entry which is preliminary data.</text>
</comment>
<gene>
    <name evidence="2" type="ORF">Pyn_25828</name>
</gene>
<organism evidence="2 3">
    <name type="scientific">Prunus yedoensis var. nudiflora</name>
    <dbReference type="NCBI Taxonomy" id="2094558"/>
    <lineage>
        <taxon>Eukaryota</taxon>
        <taxon>Viridiplantae</taxon>
        <taxon>Streptophyta</taxon>
        <taxon>Embryophyta</taxon>
        <taxon>Tracheophyta</taxon>
        <taxon>Spermatophyta</taxon>
        <taxon>Magnoliopsida</taxon>
        <taxon>eudicotyledons</taxon>
        <taxon>Gunneridae</taxon>
        <taxon>Pentapetalae</taxon>
        <taxon>rosids</taxon>
        <taxon>fabids</taxon>
        <taxon>Rosales</taxon>
        <taxon>Rosaceae</taxon>
        <taxon>Amygdaloideae</taxon>
        <taxon>Amygdaleae</taxon>
        <taxon>Prunus</taxon>
    </lineage>
</organism>
<accession>A0A314YH87</accession>
<reference evidence="2 3" key="1">
    <citation type="submission" date="2018-02" db="EMBL/GenBank/DDBJ databases">
        <title>Draft genome of wild Prunus yedoensis var. nudiflora.</title>
        <authorList>
            <person name="Baek S."/>
            <person name="Kim J.-H."/>
            <person name="Choi K."/>
            <person name="Kim G.-B."/>
            <person name="Cho A."/>
            <person name="Jang H."/>
            <person name="Shin C.-H."/>
            <person name="Yu H.-J."/>
            <person name="Mun J.-H."/>
        </authorList>
    </citation>
    <scope>NUCLEOTIDE SEQUENCE [LARGE SCALE GENOMIC DNA]</scope>
    <source>
        <strain evidence="3">cv. Jeju island</strain>
        <tissue evidence="2">Leaf</tissue>
    </source>
</reference>
<dbReference type="PANTHER" id="PTHR31589:SF110">
    <property type="entry name" value="PROTEIN, PUTATIVE (DUF239)-RELATED"/>
    <property type="match status" value="1"/>
</dbReference>
<proteinExistence type="predicted"/>
<evidence type="ECO:0000313" key="3">
    <source>
        <dbReference type="Proteomes" id="UP000250321"/>
    </source>
</evidence>
<dbReference type="Proteomes" id="UP000250321">
    <property type="component" value="Unassembled WGS sequence"/>
</dbReference>
<dbReference type="EMBL" id="PJQY01001322">
    <property type="protein sequence ID" value="PQQ03644.1"/>
    <property type="molecule type" value="Genomic_DNA"/>
</dbReference>
<evidence type="ECO:0000313" key="2">
    <source>
        <dbReference type="EMBL" id="PQQ03644.1"/>
    </source>
</evidence>
<feature type="domain" description="Neprosin activation peptide" evidence="1">
    <location>
        <begin position="31"/>
        <end position="107"/>
    </location>
</feature>
<dbReference type="Pfam" id="PF14365">
    <property type="entry name" value="Neprosin_AP"/>
    <property type="match status" value="1"/>
</dbReference>
<dbReference type="OrthoDB" id="1692392at2759"/>
<dbReference type="InterPro" id="IPR025521">
    <property type="entry name" value="Neprosin_propep"/>
</dbReference>
<dbReference type="STRING" id="2094558.A0A314YH87"/>
<name>A0A314YH87_PRUYE</name>
<keyword evidence="3" id="KW-1185">Reference proteome</keyword>
<dbReference type="PANTHER" id="PTHR31589">
    <property type="entry name" value="PROTEIN, PUTATIVE (DUF239)-RELATED-RELATED"/>
    <property type="match status" value="1"/>
</dbReference>
<dbReference type="AlphaFoldDB" id="A0A314YH87"/>
<protein>
    <recommendedName>
        <fullName evidence="1">Neprosin activation peptide domain-containing protein</fullName>
    </recommendedName>
</protein>